<accession>A0ABR9HQI4</accession>
<keyword evidence="2" id="KW-1185">Reference proteome</keyword>
<dbReference type="Proteomes" id="UP000631670">
    <property type="component" value="Unassembled WGS sequence"/>
</dbReference>
<dbReference type="RefSeq" id="WP_192781992.1">
    <property type="nucleotide sequence ID" value="NZ_JADBEG010000001.1"/>
</dbReference>
<gene>
    <name evidence="1" type="ORF">H4696_000289</name>
</gene>
<organism evidence="1 2">
    <name type="scientific">Amycolatopsis lexingtonensis</name>
    <dbReference type="NCBI Taxonomy" id="218822"/>
    <lineage>
        <taxon>Bacteria</taxon>
        <taxon>Bacillati</taxon>
        <taxon>Actinomycetota</taxon>
        <taxon>Actinomycetes</taxon>
        <taxon>Pseudonocardiales</taxon>
        <taxon>Pseudonocardiaceae</taxon>
        <taxon>Amycolatopsis</taxon>
    </lineage>
</organism>
<name>A0ABR9HQI4_9PSEU</name>
<proteinExistence type="predicted"/>
<evidence type="ECO:0008006" key="3">
    <source>
        <dbReference type="Google" id="ProtNLM"/>
    </source>
</evidence>
<dbReference type="EMBL" id="JADBEG010000001">
    <property type="protein sequence ID" value="MBE1493189.1"/>
    <property type="molecule type" value="Genomic_DNA"/>
</dbReference>
<comment type="caution">
    <text evidence="1">The sequence shown here is derived from an EMBL/GenBank/DDBJ whole genome shotgun (WGS) entry which is preliminary data.</text>
</comment>
<reference evidence="1 2" key="1">
    <citation type="submission" date="2020-10" db="EMBL/GenBank/DDBJ databases">
        <title>Sequencing the genomes of 1000 actinobacteria strains.</title>
        <authorList>
            <person name="Klenk H.-P."/>
        </authorList>
    </citation>
    <scope>NUCLEOTIDE SEQUENCE [LARGE SCALE GENOMIC DNA]</scope>
    <source>
        <strain evidence="1 2">DSM 44653</strain>
    </source>
</reference>
<evidence type="ECO:0000313" key="1">
    <source>
        <dbReference type="EMBL" id="MBE1493189.1"/>
    </source>
</evidence>
<sequence length="350" mass="36685">MSLTIASTTTVVASLPALLGFFPDDSLVLITALANDDGSVTTGPLARIDLTRLTGHADDCARHFNRQCGNLTVSCVIGIVVRTVDEDNADDGSLPERTDVDSVIEQLAEHGFTDVDVVHVPAIAEGARWRSYLDADRTGVLPDPATTAAAAAAAAAVAAGNTIAASRDDVAARFTPAPEPLRARLGSRIAAATTNVALDEQHPTTAAARLTRADTAIRAAIRGELPADDADIVDLAATFATLPFRDALLAVPDDAARLAAENLVLHLWRHSCVPLAGKLATVVAVHAYLRGDGTGARIALEHADPRQPLMRLLTHLLNLAVPPSEVHEVIHNGSADARRTLLSEPAIDQT</sequence>
<protein>
    <recommendedName>
        <fullName evidence="3">DUF4192 domain-containing protein</fullName>
    </recommendedName>
</protein>
<evidence type="ECO:0000313" key="2">
    <source>
        <dbReference type="Proteomes" id="UP000631670"/>
    </source>
</evidence>
<dbReference type="Pfam" id="PF13830">
    <property type="entry name" value="DUF4192"/>
    <property type="match status" value="1"/>
</dbReference>
<dbReference type="InterPro" id="IPR025447">
    <property type="entry name" value="DUF4192"/>
</dbReference>